<dbReference type="GeneID" id="97046239"/>
<dbReference type="SUPFAM" id="SSF53850">
    <property type="entry name" value="Periplasmic binding protein-like II"/>
    <property type="match status" value="1"/>
</dbReference>
<dbReference type="PROSITE" id="PS50931">
    <property type="entry name" value="HTH_LYSR"/>
    <property type="match status" value="1"/>
</dbReference>
<accession>A0A6J5CUK7</accession>
<keyword evidence="7" id="KW-1185">Reference proteome</keyword>
<dbReference type="InterPro" id="IPR036390">
    <property type="entry name" value="WH_DNA-bd_sf"/>
</dbReference>
<dbReference type="PANTHER" id="PTHR30126:SF98">
    <property type="entry name" value="HTH-TYPE TRANSCRIPTIONAL ACTIVATOR BAUR"/>
    <property type="match status" value="1"/>
</dbReference>
<dbReference type="InterPro" id="IPR000847">
    <property type="entry name" value="LysR_HTH_N"/>
</dbReference>
<dbReference type="EMBL" id="CADIKC010000024">
    <property type="protein sequence ID" value="CAB3745581.1"/>
    <property type="molecule type" value="Genomic_DNA"/>
</dbReference>
<dbReference type="Proteomes" id="UP000494255">
    <property type="component" value="Unassembled WGS sequence"/>
</dbReference>
<evidence type="ECO:0000256" key="2">
    <source>
        <dbReference type="ARBA" id="ARBA00023015"/>
    </source>
</evidence>
<evidence type="ECO:0000259" key="5">
    <source>
        <dbReference type="PROSITE" id="PS50931"/>
    </source>
</evidence>
<evidence type="ECO:0000313" key="7">
    <source>
        <dbReference type="Proteomes" id="UP000494255"/>
    </source>
</evidence>
<organism evidence="6 7">
    <name type="scientific">Paraburkholderia sediminicola</name>
    <dbReference type="NCBI Taxonomy" id="458836"/>
    <lineage>
        <taxon>Bacteria</taxon>
        <taxon>Pseudomonadati</taxon>
        <taxon>Pseudomonadota</taxon>
        <taxon>Betaproteobacteria</taxon>
        <taxon>Burkholderiales</taxon>
        <taxon>Burkholderiaceae</taxon>
        <taxon>Paraburkholderia</taxon>
    </lineage>
</organism>
<evidence type="ECO:0000256" key="4">
    <source>
        <dbReference type="ARBA" id="ARBA00023163"/>
    </source>
</evidence>
<dbReference type="RefSeq" id="WP_175055047.1">
    <property type="nucleotide sequence ID" value="NZ_CADIKC010000024.1"/>
</dbReference>
<dbReference type="Gene3D" id="1.10.10.10">
    <property type="entry name" value="Winged helix-like DNA-binding domain superfamily/Winged helix DNA-binding domain"/>
    <property type="match status" value="1"/>
</dbReference>
<dbReference type="InterPro" id="IPR005119">
    <property type="entry name" value="LysR_subst-bd"/>
</dbReference>
<dbReference type="Pfam" id="PF03466">
    <property type="entry name" value="LysR_substrate"/>
    <property type="match status" value="1"/>
</dbReference>
<keyword evidence="3" id="KW-0238">DNA-binding</keyword>
<dbReference type="AlphaFoldDB" id="A0A6J5CUK7"/>
<dbReference type="GO" id="GO:0000976">
    <property type="term" value="F:transcription cis-regulatory region binding"/>
    <property type="evidence" value="ECO:0007669"/>
    <property type="project" value="TreeGrafter"/>
</dbReference>
<protein>
    <recommendedName>
        <fullName evidence="5">HTH lysR-type domain-containing protein</fullName>
    </recommendedName>
</protein>
<comment type="similarity">
    <text evidence="1">Belongs to the LysR transcriptional regulatory family.</text>
</comment>
<evidence type="ECO:0000313" key="6">
    <source>
        <dbReference type="EMBL" id="CAB3745581.1"/>
    </source>
</evidence>
<feature type="domain" description="HTH lysR-type" evidence="5">
    <location>
        <begin position="10"/>
        <end position="67"/>
    </location>
</feature>
<dbReference type="Pfam" id="PF00126">
    <property type="entry name" value="HTH_1"/>
    <property type="match status" value="1"/>
</dbReference>
<sequence>MSKLKQVTDLELRLLRSFTEIVDRGGFAAAQAALNISQSVMSEHLKTLEVRLGFVLCKRGPGGFKLLPEGERVYKSAKQLFVSIDAFKADIGEIGDEMAGEVIVAVEDEIITNPACRLPEALQMFGVRAGSRSRVQVEVMVGYQAISHVADGSVHLGISLSDVYTRDVSTQHLFDEVGEIYCGNGHPLFDVPDHEITEAQLAEYPYSSRGHLERKDALLIGNNFRSGDVGLGAQAQLALVLSGRDLGWVPQHVAAPFVAMHRARAVRPDITRRTVPINVVSRDAGPHGKLVAMLRSCVVMAHTYGSPSDARPMGVSVAAAKG</sequence>
<evidence type="ECO:0000256" key="1">
    <source>
        <dbReference type="ARBA" id="ARBA00009437"/>
    </source>
</evidence>
<evidence type="ECO:0000256" key="3">
    <source>
        <dbReference type="ARBA" id="ARBA00023125"/>
    </source>
</evidence>
<gene>
    <name evidence="6" type="ORF">LMG24238_07707</name>
</gene>
<keyword evidence="4" id="KW-0804">Transcription</keyword>
<dbReference type="PANTHER" id="PTHR30126">
    <property type="entry name" value="HTH-TYPE TRANSCRIPTIONAL REGULATOR"/>
    <property type="match status" value="1"/>
</dbReference>
<dbReference type="GO" id="GO:0003700">
    <property type="term" value="F:DNA-binding transcription factor activity"/>
    <property type="evidence" value="ECO:0007669"/>
    <property type="project" value="InterPro"/>
</dbReference>
<dbReference type="SUPFAM" id="SSF46785">
    <property type="entry name" value="Winged helix' DNA-binding domain"/>
    <property type="match status" value="1"/>
</dbReference>
<dbReference type="InterPro" id="IPR036388">
    <property type="entry name" value="WH-like_DNA-bd_sf"/>
</dbReference>
<proteinExistence type="inferred from homology"/>
<keyword evidence="2" id="KW-0805">Transcription regulation</keyword>
<name>A0A6J5CUK7_9BURK</name>
<reference evidence="6 7" key="1">
    <citation type="submission" date="2020-04" db="EMBL/GenBank/DDBJ databases">
        <authorList>
            <person name="De Canck E."/>
        </authorList>
    </citation>
    <scope>NUCLEOTIDE SEQUENCE [LARGE SCALE GENOMIC DNA]</scope>
    <source>
        <strain evidence="6 7">LMG 24238</strain>
    </source>
</reference>